<feature type="region of interest" description="Disordered" evidence="1">
    <location>
        <begin position="76"/>
        <end position="99"/>
    </location>
</feature>
<evidence type="ECO:0000313" key="4">
    <source>
        <dbReference type="Proteomes" id="UP000316292"/>
    </source>
</evidence>
<dbReference type="Pfam" id="PF13490">
    <property type="entry name" value="zf-HC2"/>
    <property type="match status" value="1"/>
</dbReference>
<dbReference type="EMBL" id="VBOR01000029">
    <property type="protein sequence ID" value="TMQ50740.1"/>
    <property type="molecule type" value="Genomic_DNA"/>
</dbReference>
<dbReference type="Gene3D" id="1.10.10.1320">
    <property type="entry name" value="Anti-sigma factor, zinc-finger domain"/>
    <property type="match status" value="1"/>
</dbReference>
<proteinExistence type="predicted"/>
<feature type="compositionally biased region" description="Polar residues" evidence="1">
    <location>
        <begin position="143"/>
        <end position="152"/>
    </location>
</feature>
<feature type="domain" description="Putative zinc-finger" evidence="2">
    <location>
        <begin position="5"/>
        <end position="36"/>
    </location>
</feature>
<organism evidence="3 4">
    <name type="scientific">Eiseniibacteriota bacterium</name>
    <dbReference type="NCBI Taxonomy" id="2212470"/>
    <lineage>
        <taxon>Bacteria</taxon>
        <taxon>Candidatus Eiseniibacteriota</taxon>
    </lineage>
</organism>
<protein>
    <recommendedName>
        <fullName evidence="2">Putative zinc-finger domain-containing protein</fullName>
    </recommendedName>
</protein>
<evidence type="ECO:0000256" key="1">
    <source>
        <dbReference type="SAM" id="MobiDB-lite"/>
    </source>
</evidence>
<dbReference type="InterPro" id="IPR027383">
    <property type="entry name" value="Znf_put"/>
</dbReference>
<name>A0A538SHB1_UNCEI</name>
<accession>A0A538SHB1</accession>
<dbReference type="Proteomes" id="UP000316292">
    <property type="component" value="Unassembled WGS sequence"/>
</dbReference>
<sequence length="289" mass="31067">MHDPWIERLSEYLDEGLSRSDREALEQHLLRCRECASTVEELTAVRKRARNLTEARVPAELWSRIESSIAAGRVRSLPSPEAARGQGVRGSGREGTARSFRGGRISFSLPELVAASLAVAVLSGGGVFAWMRVSGKAPLSPPSVAQTPQSGTAGERPGEAKPLVRQDVAPIATEQARNLAASNATMPGATAPEAVSARRTEATPHEEAIAELRKALAKERDRLDPATVRTLESNLAIIDLAIDQAKRALAADPANTYVKEHLAETMRRKIELLQRATMLASTTGAEGTR</sequence>
<evidence type="ECO:0000313" key="3">
    <source>
        <dbReference type="EMBL" id="TMQ50740.1"/>
    </source>
</evidence>
<dbReference type="AlphaFoldDB" id="A0A538SHB1"/>
<evidence type="ECO:0000259" key="2">
    <source>
        <dbReference type="Pfam" id="PF13490"/>
    </source>
</evidence>
<comment type="caution">
    <text evidence="3">The sequence shown here is derived from an EMBL/GenBank/DDBJ whole genome shotgun (WGS) entry which is preliminary data.</text>
</comment>
<reference evidence="3 4" key="1">
    <citation type="journal article" date="2019" name="Nat. Microbiol.">
        <title>Mediterranean grassland soil C-N compound turnover is dependent on rainfall and depth, and is mediated by genomically divergent microorganisms.</title>
        <authorList>
            <person name="Diamond S."/>
            <person name="Andeer P.F."/>
            <person name="Li Z."/>
            <person name="Crits-Christoph A."/>
            <person name="Burstein D."/>
            <person name="Anantharaman K."/>
            <person name="Lane K.R."/>
            <person name="Thomas B.C."/>
            <person name="Pan C."/>
            <person name="Northen T.R."/>
            <person name="Banfield J.F."/>
        </authorList>
    </citation>
    <scope>NUCLEOTIDE SEQUENCE [LARGE SCALE GENOMIC DNA]</scope>
    <source>
        <strain evidence="3">WS_1</strain>
    </source>
</reference>
<feature type="region of interest" description="Disordered" evidence="1">
    <location>
        <begin position="138"/>
        <end position="160"/>
    </location>
</feature>
<dbReference type="InterPro" id="IPR041916">
    <property type="entry name" value="Anti_sigma_zinc_sf"/>
</dbReference>
<gene>
    <name evidence="3" type="ORF">E6K71_01850</name>
</gene>